<accession>W6SJU7</accession>
<evidence type="ECO:0000256" key="1">
    <source>
        <dbReference type="SAM" id="Phobius"/>
    </source>
</evidence>
<keyword evidence="3" id="KW-1185">Reference proteome</keyword>
<dbReference type="HOGENOM" id="CLU_445994_0_0_9"/>
<name>W6SJU7_9CLOT</name>
<dbReference type="PATRIC" id="fig|1216932.3.peg.2829"/>
<feature type="transmembrane region" description="Helical" evidence="1">
    <location>
        <begin position="590"/>
        <end position="607"/>
    </location>
</feature>
<evidence type="ECO:0000313" key="2">
    <source>
        <dbReference type="EMBL" id="CDM69985.1"/>
    </source>
</evidence>
<organism evidence="2 3">
    <name type="scientific">Clostridium bornimense</name>
    <dbReference type="NCBI Taxonomy" id="1216932"/>
    <lineage>
        <taxon>Bacteria</taxon>
        <taxon>Bacillati</taxon>
        <taxon>Bacillota</taxon>
        <taxon>Clostridia</taxon>
        <taxon>Eubacteriales</taxon>
        <taxon>Clostridiaceae</taxon>
        <taxon>Clostridium</taxon>
    </lineage>
</organism>
<dbReference type="Proteomes" id="UP000019426">
    <property type="component" value="Chromosome M2/40_rep2"/>
</dbReference>
<dbReference type="STRING" id="1216932.CM240_2868"/>
<proteinExistence type="predicted"/>
<evidence type="ECO:0000313" key="3">
    <source>
        <dbReference type="Proteomes" id="UP000019426"/>
    </source>
</evidence>
<dbReference type="EMBL" id="HG917869">
    <property type="protein sequence ID" value="CDM69985.1"/>
    <property type="molecule type" value="Genomic_DNA"/>
</dbReference>
<keyword evidence="1" id="KW-1133">Transmembrane helix</keyword>
<protein>
    <submittedName>
        <fullName evidence="2">Uncharacterized protein</fullName>
    </submittedName>
</protein>
<keyword evidence="1" id="KW-0812">Transmembrane</keyword>
<dbReference type="AlphaFoldDB" id="W6SJU7"/>
<gene>
    <name evidence="2" type="ORF">CM240_2868</name>
</gene>
<reference evidence="2 3" key="1">
    <citation type="submission" date="2013-11" db="EMBL/GenBank/DDBJ databases">
        <title>Complete genome sequence of Clostridum sp. M2/40.</title>
        <authorList>
            <person name="Wibberg D."/>
            <person name="Puehler A."/>
            <person name="Schlueter A."/>
        </authorList>
    </citation>
    <scope>NUCLEOTIDE SEQUENCE [LARGE SCALE GENOMIC DNA]</scope>
    <source>
        <strain evidence="3">M2/40</strain>
    </source>
</reference>
<keyword evidence="1" id="KW-0472">Membrane</keyword>
<sequence>MIAIMMAYILAIVSIPIDILAVDQNDTIKVEKYLNYNIGYLKSAIMYKNKSIIQYIEKENADEESYTTNVSLLDNNIEKPITKISKEHWISDFQGKGEKCEFIYSDDINMKKIQFDFDNNSLRADKINNEEKNYNGNLENTLLKVNEKYSTNYTEENIEKYTINKNTKYDNEGNTIDVYTLTIYNEGNAEKYNVVLNEKCNYVSKSNSLDIYFEKDNTIDIVEFMESDSCYYITRIKDDEILTRGIIENCNFYNRDSIAVIGDKVYIKKDSEETCLYEYIFENNKYILNKTFGGYIETFSKDIDDNIWLIERVNDKKYVSKIENDILSRKYEICVDMNRLFVYDEKNIIVASPYGYTSINKNGASVSEIQKENNFPEGTKIIEESNVENIGSGFCKATIESLDPNTANGFNITLEEGMRGIELFIKDIESIKNGVGSLIVEISNNATINIPFSVMNKKLLDGAEGIRFRFYTEDNTEIIKNLKAVNKIFNFNLSIVNSNGEIDIHNFADGSSDIKLTLLENEIESLDKEKAVVFYYNEGSEEFEMMSSRVNGNDVTFNTNHFSKFIIAETVAVPTPDTLEETGSLINIKTISMASLILISIGAFIFLRRRI</sequence>
<dbReference type="KEGG" id="clt:CM240_2868"/>